<protein>
    <submittedName>
        <fullName evidence="2">Uncharacterized protein</fullName>
    </submittedName>
</protein>
<dbReference type="AlphaFoldDB" id="A0A0D3JWP0"/>
<feature type="region of interest" description="Disordered" evidence="1">
    <location>
        <begin position="119"/>
        <end position="143"/>
    </location>
</feature>
<evidence type="ECO:0000313" key="2">
    <source>
        <dbReference type="EnsemblProtists" id="EOD27925"/>
    </source>
</evidence>
<name>A0A0D3JWP0_EMIH1</name>
<dbReference type="EnsemblProtists" id="EOD27925">
    <property type="protein sequence ID" value="EOD27925"/>
    <property type="gene ID" value="EMIHUDRAFT_457099"/>
</dbReference>
<reference evidence="3" key="1">
    <citation type="journal article" date="2013" name="Nature">
        <title>Pan genome of the phytoplankton Emiliania underpins its global distribution.</title>
        <authorList>
            <person name="Read B.A."/>
            <person name="Kegel J."/>
            <person name="Klute M.J."/>
            <person name="Kuo A."/>
            <person name="Lefebvre S.C."/>
            <person name="Maumus F."/>
            <person name="Mayer C."/>
            <person name="Miller J."/>
            <person name="Monier A."/>
            <person name="Salamov A."/>
            <person name="Young J."/>
            <person name="Aguilar M."/>
            <person name="Claverie J.M."/>
            <person name="Frickenhaus S."/>
            <person name="Gonzalez K."/>
            <person name="Herman E.K."/>
            <person name="Lin Y.C."/>
            <person name="Napier J."/>
            <person name="Ogata H."/>
            <person name="Sarno A.F."/>
            <person name="Shmutz J."/>
            <person name="Schroeder D."/>
            <person name="de Vargas C."/>
            <person name="Verret F."/>
            <person name="von Dassow P."/>
            <person name="Valentin K."/>
            <person name="Van de Peer Y."/>
            <person name="Wheeler G."/>
            <person name="Dacks J.B."/>
            <person name="Delwiche C.F."/>
            <person name="Dyhrman S.T."/>
            <person name="Glockner G."/>
            <person name="John U."/>
            <person name="Richards T."/>
            <person name="Worden A.Z."/>
            <person name="Zhang X."/>
            <person name="Grigoriev I.V."/>
            <person name="Allen A.E."/>
            <person name="Bidle K."/>
            <person name="Borodovsky M."/>
            <person name="Bowler C."/>
            <person name="Brownlee C."/>
            <person name="Cock J.M."/>
            <person name="Elias M."/>
            <person name="Gladyshev V.N."/>
            <person name="Groth M."/>
            <person name="Guda C."/>
            <person name="Hadaegh A."/>
            <person name="Iglesias-Rodriguez M.D."/>
            <person name="Jenkins J."/>
            <person name="Jones B.M."/>
            <person name="Lawson T."/>
            <person name="Leese F."/>
            <person name="Lindquist E."/>
            <person name="Lobanov A."/>
            <person name="Lomsadze A."/>
            <person name="Malik S.B."/>
            <person name="Marsh M.E."/>
            <person name="Mackinder L."/>
            <person name="Mock T."/>
            <person name="Mueller-Roeber B."/>
            <person name="Pagarete A."/>
            <person name="Parker M."/>
            <person name="Probert I."/>
            <person name="Quesneville H."/>
            <person name="Raines C."/>
            <person name="Rensing S.A."/>
            <person name="Riano-Pachon D.M."/>
            <person name="Richier S."/>
            <person name="Rokitta S."/>
            <person name="Shiraiwa Y."/>
            <person name="Soanes D.M."/>
            <person name="van der Giezen M."/>
            <person name="Wahlund T.M."/>
            <person name="Williams B."/>
            <person name="Wilson W."/>
            <person name="Wolfe G."/>
            <person name="Wurch L.L."/>
        </authorList>
    </citation>
    <scope>NUCLEOTIDE SEQUENCE</scope>
</reference>
<reference evidence="2" key="2">
    <citation type="submission" date="2024-10" db="UniProtKB">
        <authorList>
            <consortium name="EnsemblProtists"/>
        </authorList>
    </citation>
    <scope>IDENTIFICATION</scope>
</reference>
<organism evidence="2 3">
    <name type="scientific">Emiliania huxleyi (strain CCMP1516)</name>
    <dbReference type="NCBI Taxonomy" id="280463"/>
    <lineage>
        <taxon>Eukaryota</taxon>
        <taxon>Haptista</taxon>
        <taxon>Haptophyta</taxon>
        <taxon>Prymnesiophyceae</taxon>
        <taxon>Isochrysidales</taxon>
        <taxon>Noelaerhabdaceae</taxon>
        <taxon>Emiliania</taxon>
    </lineage>
</organism>
<proteinExistence type="predicted"/>
<evidence type="ECO:0000256" key="1">
    <source>
        <dbReference type="SAM" id="MobiDB-lite"/>
    </source>
</evidence>
<keyword evidence="3" id="KW-1185">Reference proteome</keyword>
<evidence type="ECO:0000313" key="3">
    <source>
        <dbReference type="Proteomes" id="UP000013827"/>
    </source>
</evidence>
<sequence length="143" mass="14498">MPPAPPPAPSPVAASASAGSEAAEGSACGEGAVLRCACELAASRLLYLGFDSERTLHALEGAEAAEAELRPRPGLALELRSPPLALQSPVQGRLFALCEFELLCFALGEGGRLAPSASFRLSELPPPSVSSAAAADGDEEGEE</sequence>
<dbReference type="PaxDb" id="2903-EOD27925"/>
<accession>A0A0D3JWP0</accession>
<dbReference type="Proteomes" id="UP000013827">
    <property type="component" value="Unassembled WGS sequence"/>
</dbReference>